<organism evidence="1 2">
    <name type="scientific">Saguinus oedipus</name>
    <name type="common">Cotton-top tamarin</name>
    <name type="synonym">Oedipomidas oedipus</name>
    <dbReference type="NCBI Taxonomy" id="9490"/>
    <lineage>
        <taxon>Eukaryota</taxon>
        <taxon>Metazoa</taxon>
        <taxon>Chordata</taxon>
        <taxon>Craniata</taxon>
        <taxon>Vertebrata</taxon>
        <taxon>Euteleostomi</taxon>
        <taxon>Mammalia</taxon>
        <taxon>Eutheria</taxon>
        <taxon>Euarchontoglires</taxon>
        <taxon>Primates</taxon>
        <taxon>Haplorrhini</taxon>
        <taxon>Platyrrhini</taxon>
        <taxon>Cebidae</taxon>
        <taxon>Callitrichinae</taxon>
        <taxon>Saguinus</taxon>
    </lineage>
</organism>
<evidence type="ECO:0000313" key="2">
    <source>
        <dbReference type="Proteomes" id="UP001266305"/>
    </source>
</evidence>
<accession>A0ABQ9VJD0</accession>
<evidence type="ECO:0000313" key="1">
    <source>
        <dbReference type="EMBL" id="KAK2109457.1"/>
    </source>
</evidence>
<reference evidence="1 2" key="1">
    <citation type="submission" date="2023-05" db="EMBL/GenBank/DDBJ databases">
        <title>B98-5 Cell Line De Novo Hybrid Assembly: An Optical Mapping Approach.</title>
        <authorList>
            <person name="Kananen K."/>
            <person name="Auerbach J.A."/>
            <person name="Kautto E."/>
            <person name="Blachly J.S."/>
        </authorList>
    </citation>
    <scope>NUCLEOTIDE SEQUENCE [LARGE SCALE GENOMIC DNA]</scope>
    <source>
        <strain evidence="1">B95-8</strain>
        <tissue evidence="1">Cell line</tissue>
    </source>
</reference>
<gene>
    <name evidence="1" type="ORF">P7K49_009203</name>
</gene>
<keyword evidence="2" id="KW-1185">Reference proteome</keyword>
<sequence>MEDKFRFKLILSAQTIFHAAVKLSQLREGTWIWLESSVVKHTCVLPEQESEDRPFTLSSRGNQRVTNRHTTFRLHYALGCETEEERQA</sequence>
<dbReference type="EMBL" id="JASSZA010000005">
    <property type="protein sequence ID" value="KAK2109457.1"/>
    <property type="molecule type" value="Genomic_DNA"/>
</dbReference>
<dbReference type="Proteomes" id="UP001266305">
    <property type="component" value="Unassembled WGS sequence"/>
</dbReference>
<protein>
    <submittedName>
        <fullName evidence="1">Uncharacterized protein</fullName>
    </submittedName>
</protein>
<name>A0ABQ9VJD0_SAGOE</name>
<proteinExistence type="predicted"/>
<comment type="caution">
    <text evidence="1">The sequence shown here is derived from an EMBL/GenBank/DDBJ whole genome shotgun (WGS) entry which is preliminary data.</text>
</comment>